<comment type="cofactor">
    <cofactor evidence="2">
        <name>Mn(2+)</name>
        <dbReference type="ChEBI" id="CHEBI:29035"/>
    </cofactor>
</comment>
<dbReference type="InterPro" id="IPR020826">
    <property type="entry name" value="Transketolase_BS"/>
</dbReference>
<dbReference type="PANTHER" id="PTHR43195">
    <property type="entry name" value="TRANSKETOLASE"/>
    <property type="match status" value="1"/>
</dbReference>
<evidence type="ECO:0000256" key="17">
    <source>
        <dbReference type="ARBA" id="ARBA00022990"/>
    </source>
</evidence>
<dbReference type="InterPro" id="IPR051424">
    <property type="entry name" value="Transketolase-like"/>
</dbReference>
<evidence type="ECO:0000256" key="7">
    <source>
        <dbReference type="ARBA" id="ARBA00007131"/>
    </source>
</evidence>
<dbReference type="SUPFAM" id="SSF52922">
    <property type="entry name" value="TK C-terminal domain-like"/>
    <property type="match status" value="1"/>
</dbReference>
<dbReference type="GO" id="GO:0004802">
    <property type="term" value="F:transketolase activity"/>
    <property type="evidence" value="ECO:0007669"/>
    <property type="project" value="UniProtKB-EC"/>
</dbReference>
<evidence type="ECO:0000256" key="1">
    <source>
        <dbReference type="ARBA" id="ARBA00001913"/>
    </source>
</evidence>
<evidence type="ECO:0000256" key="16">
    <source>
        <dbReference type="ARBA" id="ARBA00022843"/>
    </source>
</evidence>
<evidence type="ECO:0000256" key="3">
    <source>
        <dbReference type="ARBA" id="ARBA00001941"/>
    </source>
</evidence>
<dbReference type="FunFam" id="3.40.50.970:FF:000129">
    <property type="entry name" value="Transketolase"/>
    <property type="match status" value="1"/>
</dbReference>
<comment type="function">
    <text evidence="6">Catalyzes the transfer of a two-carbon ketol group from a ketose donor to an aldose acceptor, via a covalent intermediate with the cofactor thiamine pyrophosphate.</text>
</comment>
<evidence type="ECO:0000313" key="21">
    <source>
        <dbReference type="Ensembl" id="ENSOKIP00005054558.1"/>
    </source>
</evidence>
<name>A0A8C7H854_ONCKI</name>
<dbReference type="Proteomes" id="UP000694557">
    <property type="component" value="Unassembled WGS sequence"/>
</dbReference>
<dbReference type="PROSITE" id="PS00802">
    <property type="entry name" value="TRANSKETOLASE_2"/>
    <property type="match status" value="1"/>
</dbReference>
<evidence type="ECO:0000313" key="22">
    <source>
        <dbReference type="Proteomes" id="UP000694557"/>
    </source>
</evidence>
<gene>
    <name evidence="21" type="primary">TKT</name>
    <name evidence="21" type="synonym">LOC109890277</name>
</gene>
<keyword evidence="14" id="KW-0106">Calcium</keyword>
<dbReference type="FunFam" id="3.40.50.920:FF:000008">
    <property type="entry name" value="transketolase isoform X2"/>
    <property type="match status" value="1"/>
</dbReference>
<keyword evidence="18" id="KW-0786">Thiamine pyrophosphate</keyword>
<evidence type="ECO:0000256" key="13">
    <source>
        <dbReference type="ARBA" id="ARBA00022723"/>
    </source>
</evidence>
<comment type="catalytic activity">
    <reaction evidence="19">
        <text>D-sedoheptulose 7-phosphate + D-glyceraldehyde 3-phosphate = aldehydo-D-ribose 5-phosphate + D-xylulose 5-phosphate</text>
        <dbReference type="Rhea" id="RHEA:10508"/>
        <dbReference type="ChEBI" id="CHEBI:57483"/>
        <dbReference type="ChEBI" id="CHEBI:57737"/>
        <dbReference type="ChEBI" id="CHEBI:58273"/>
        <dbReference type="ChEBI" id="CHEBI:59776"/>
        <dbReference type="EC" id="2.2.1.1"/>
    </reaction>
</comment>
<evidence type="ECO:0000256" key="19">
    <source>
        <dbReference type="ARBA" id="ARBA00049473"/>
    </source>
</evidence>
<evidence type="ECO:0000256" key="10">
    <source>
        <dbReference type="ARBA" id="ARBA00022499"/>
    </source>
</evidence>
<keyword evidence="17" id="KW-0007">Acetylation</keyword>
<dbReference type="AlphaFoldDB" id="A0A8C7H854"/>
<evidence type="ECO:0000256" key="18">
    <source>
        <dbReference type="ARBA" id="ARBA00023052"/>
    </source>
</evidence>
<feature type="domain" description="Transketolase-like pyrimidine-binding" evidence="20">
    <location>
        <begin position="291"/>
        <end position="455"/>
    </location>
</feature>
<dbReference type="NCBIfam" id="NF004559">
    <property type="entry name" value="PRK05899.2-5"/>
    <property type="match status" value="1"/>
</dbReference>
<keyword evidence="10" id="KW-1017">Isopeptide bond</keyword>
<comment type="cofactor">
    <cofactor evidence="3">
        <name>Co(2+)</name>
        <dbReference type="ChEBI" id="CHEBI:48828"/>
    </cofactor>
</comment>
<dbReference type="GO" id="GO:0009052">
    <property type="term" value="P:pentose-phosphate shunt, non-oxidative branch"/>
    <property type="evidence" value="ECO:0007669"/>
    <property type="project" value="TreeGrafter"/>
</dbReference>
<organism evidence="21 22">
    <name type="scientific">Oncorhynchus kisutch</name>
    <name type="common">Coho salmon</name>
    <name type="synonym">Salmo kisutch</name>
    <dbReference type="NCBI Taxonomy" id="8019"/>
    <lineage>
        <taxon>Eukaryota</taxon>
        <taxon>Metazoa</taxon>
        <taxon>Chordata</taxon>
        <taxon>Craniata</taxon>
        <taxon>Vertebrata</taxon>
        <taxon>Euteleostomi</taxon>
        <taxon>Actinopterygii</taxon>
        <taxon>Neopterygii</taxon>
        <taxon>Teleostei</taxon>
        <taxon>Protacanthopterygii</taxon>
        <taxon>Salmoniformes</taxon>
        <taxon>Salmonidae</taxon>
        <taxon>Salmoninae</taxon>
        <taxon>Oncorhynchus</taxon>
    </lineage>
</organism>
<accession>A0A8C7H854</accession>
<dbReference type="CDD" id="cd02012">
    <property type="entry name" value="TPP_TK"/>
    <property type="match status" value="1"/>
</dbReference>
<comment type="similarity">
    <text evidence="7">Belongs to the transketolase family.</text>
</comment>
<dbReference type="CDD" id="cd07033">
    <property type="entry name" value="TPP_PYR_DXS_TK_like"/>
    <property type="match status" value="1"/>
</dbReference>
<dbReference type="GO" id="GO:0070062">
    <property type="term" value="C:extracellular exosome"/>
    <property type="evidence" value="ECO:0007669"/>
    <property type="project" value="TreeGrafter"/>
</dbReference>
<sequence length="603" mass="66430">KREQAAEGRTAHNNGRNRGNGIYRNSLCPTCCNLSVTSLPAPIYPWSPRHPTSCCSVAEIMSVLFFNTMKYHTEDPKNINNDRFILSKKQQFVDVATGSLGQGLGVACGMAYTGKYFDKSSYRVFCLMGDGELSEGAVWEAMSFASYYQLDNLVAILDINRLGQTDPAPLQHHVEKYQKRCEAFGWHAIIVDGHSVEELCKALSQARHQPTAIIAKTTKGKGIPAVEDKMGWHAKPLPKDMAEGVVKDLQARIMNSSKRLYPATPMEDAPPVSLCNIRMPSAPAYKQGEKVSTRKAYGMALAKLGRYNERVVVLDGDTNNITYSEIFKNEHPNRFVECYIAQQNMVSVATGCAARERNVVYASTLASFFTRAYDQLRMAAISESNINLCGSHCGLSIGEDGPSQMGLEDIAMFRAIPTATIFYPSDGVSIEKAVELAASTKGVCYIRTSRPENPIIYSSNEDFHVGQAKVVYQSTEDKVTVIGAGITLHEAVAAAEMLKKERIFIRVIDPFTIKPLDSKTIIEHARQTRGRILTVEDHYYEGGLGEAVCSAVVNEQGFTLQRLAVAHVPRSGKPNELLKIYGIDREAICQAIRKMLSGSANAK</sequence>
<evidence type="ECO:0000256" key="15">
    <source>
        <dbReference type="ARBA" id="ARBA00022842"/>
    </source>
</evidence>
<dbReference type="SUPFAM" id="SSF52518">
    <property type="entry name" value="Thiamin diphosphate-binding fold (THDP-binding)"/>
    <property type="match status" value="2"/>
</dbReference>
<evidence type="ECO:0000256" key="12">
    <source>
        <dbReference type="ARBA" id="ARBA00022679"/>
    </source>
</evidence>
<dbReference type="InterPro" id="IPR009014">
    <property type="entry name" value="Transketo_C/PFOR_II"/>
</dbReference>
<dbReference type="InterPro" id="IPR005475">
    <property type="entry name" value="Transketolase-like_Pyr-bd"/>
</dbReference>
<proteinExistence type="inferred from homology"/>
<dbReference type="GO" id="GO:0005789">
    <property type="term" value="C:endoplasmic reticulum membrane"/>
    <property type="evidence" value="ECO:0007669"/>
    <property type="project" value="TreeGrafter"/>
</dbReference>
<dbReference type="Gene3D" id="3.40.50.920">
    <property type="match status" value="1"/>
</dbReference>
<comment type="subunit">
    <text evidence="8">Homodimer.</text>
</comment>
<keyword evidence="16" id="KW-0832">Ubl conjugation</keyword>
<dbReference type="Pfam" id="PF02779">
    <property type="entry name" value="Transket_pyr"/>
    <property type="match status" value="1"/>
</dbReference>
<evidence type="ECO:0000256" key="14">
    <source>
        <dbReference type="ARBA" id="ARBA00022837"/>
    </source>
</evidence>
<comment type="cofactor">
    <cofactor evidence="1">
        <name>Ca(2+)</name>
        <dbReference type="ChEBI" id="CHEBI:29108"/>
    </cofactor>
</comment>
<dbReference type="Gene3D" id="3.40.50.970">
    <property type="match status" value="2"/>
</dbReference>
<comment type="cofactor">
    <cofactor evidence="4">
        <name>Mg(2+)</name>
        <dbReference type="ChEBI" id="CHEBI:18420"/>
    </cofactor>
</comment>
<keyword evidence="22" id="KW-1185">Reference proteome</keyword>
<reference evidence="21" key="1">
    <citation type="submission" date="2025-08" db="UniProtKB">
        <authorList>
            <consortium name="Ensembl"/>
        </authorList>
    </citation>
    <scope>IDENTIFICATION</scope>
</reference>
<protein>
    <recommendedName>
        <fullName evidence="9">transketolase</fullName>
        <ecNumber evidence="9">2.2.1.1</ecNumber>
    </recommendedName>
</protein>
<keyword evidence="15" id="KW-0460">Magnesium</keyword>
<dbReference type="Ensembl" id="ENSOKIT00005057885.1">
    <property type="protein sequence ID" value="ENSOKIP00005054558.1"/>
    <property type="gene ID" value="ENSOKIG00005022618.1"/>
</dbReference>
<dbReference type="Pfam" id="PF00456">
    <property type="entry name" value="Transketolase_N"/>
    <property type="match status" value="1"/>
</dbReference>
<dbReference type="SMART" id="SM00861">
    <property type="entry name" value="Transket_pyr"/>
    <property type="match status" value="1"/>
</dbReference>
<evidence type="ECO:0000256" key="5">
    <source>
        <dbReference type="ARBA" id="ARBA00001964"/>
    </source>
</evidence>
<evidence type="ECO:0000259" key="20">
    <source>
        <dbReference type="SMART" id="SM00861"/>
    </source>
</evidence>
<evidence type="ECO:0000256" key="4">
    <source>
        <dbReference type="ARBA" id="ARBA00001946"/>
    </source>
</evidence>
<dbReference type="Pfam" id="PF02780">
    <property type="entry name" value="Transketolase_C"/>
    <property type="match status" value="1"/>
</dbReference>
<dbReference type="EC" id="2.2.1.1" evidence="9"/>
<dbReference type="InterPro" id="IPR033248">
    <property type="entry name" value="Transketolase_C"/>
</dbReference>
<evidence type="ECO:0000256" key="2">
    <source>
        <dbReference type="ARBA" id="ARBA00001936"/>
    </source>
</evidence>
<dbReference type="GeneTree" id="ENSGT00940000155552"/>
<dbReference type="GO" id="GO:0030976">
    <property type="term" value="F:thiamine pyrophosphate binding"/>
    <property type="evidence" value="ECO:0007669"/>
    <property type="project" value="TreeGrafter"/>
</dbReference>
<comment type="cofactor">
    <cofactor evidence="5">
        <name>thiamine diphosphate</name>
        <dbReference type="ChEBI" id="CHEBI:58937"/>
    </cofactor>
</comment>
<reference evidence="21" key="2">
    <citation type="submission" date="2025-09" db="UniProtKB">
        <authorList>
            <consortium name="Ensembl"/>
        </authorList>
    </citation>
    <scope>IDENTIFICATION</scope>
</reference>
<dbReference type="InterPro" id="IPR029061">
    <property type="entry name" value="THDP-binding"/>
</dbReference>
<keyword evidence="12" id="KW-0808">Transferase</keyword>
<keyword evidence="13" id="KW-0479">Metal-binding</keyword>
<evidence type="ECO:0000256" key="8">
    <source>
        <dbReference type="ARBA" id="ARBA00011738"/>
    </source>
</evidence>
<dbReference type="InterPro" id="IPR005474">
    <property type="entry name" value="Transketolase_N"/>
</dbReference>
<evidence type="ECO:0000256" key="9">
    <source>
        <dbReference type="ARBA" id="ARBA00013152"/>
    </source>
</evidence>
<dbReference type="PANTHER" id="PTHR43195:SF3">
    <property type="entry name" value="TRANSKETOLASE"/>
    <property type="match status" value="1"/>
</dbReference>
<evidence type="ECO:0000256" key="6">
    <source>
        <dbReference type="ARBA" id="ARBA00002931"/>
    </source>
</evidence>
<dbReference type="GO" id="GO:0046872">
    <property type="term" value="F:metal ion binding"/>
    <property type="evidence" value="ECO:0007669"/>
    <property type="project" value="UniProtKB-KW"/>
</dbReference>
<keyword evidence="11" id="KW-0597">Phosphoprotein</keyword>
<evidence type="ECO:0000256" key="11">
    <source>
        <dbReference type="ARBA" id="ARBA00022553"/>
    </source>
</evidence>